<reference evidence="3" key="1">
    <citation type="journal article" date="2019" name="Int. J. Syst. Evol. Microbiol.">
        <title>The Global Catalogue of Microorganisms (GCM) 10K type strain sequencing project: providing services to taxonomists for standard genome sequencing and annotation.</title>
        <authorList>
            <consortium name="The Broad Institute Genomics Platform"/>
            <consortium name="The Broad Institute Genome Sequencing Center for Infectious Disease"/>
            <person name="Wu L."/>
            <person name="Ma J."/>
        </authorList>
    </citation>
    <scope>NUCLEOTIDE SEQUENCE [LARGE SCALE GENOMIC DNA]</scope>
    <source>
        <strain evidence="3">JCM 30846</strain>
    </source>
</reference>
<feature type="region of interest" description="Disordered" evidence="1">
    <location>
        <begin position="259"/>
        <end position="429"/>
    </location>
</feature>
<evidence type="ECO:0008006" key="4">
    <source>
        <dbReference type="Google" id="ProtNLM"/>
    </source>
</evidence>
<feature type="region of interest" description="Disordered" evidence="1">
    <location>
        <begin position="1"/>
        <end position="245"/>
    </location>
</feature>
<protein>
    <recommendedName>
        <fullName evidence="4">Syndecan 1</fullName>
    </recommendedName>
</protein>
<feature type="compositionally biased region" description="Low complexity" evidence="1">
    <location>
        <begin position="305"/>
        <end position="337"/>
    </location>
</feature>
<feature type="compositionally biased region" description="Low complexity" evidence="1">
    <location>
        <begin position="106"/>
        <end position="170"/>
    </location>
</feature>
<comment type="caution">
    <text evidence="2">The sequence shown here is derived from an EMBL/GenBank/DDBJ whole genome shotgun (WGS) entry which is preliminary data.</text>
</comment>
<feature type="compositionally biased region" description="Polar residues" evidence="1">
    <location>
        <begin position="341"/>
        <end position="358"/>
    </location>
</feature>
<feature type="compositionally biased region" description="Low complexity" evidence="1">
    <location>
        <begin position="217"/>
        <end position="245"/>
    </location>
</feature>
<keyword evidence="3" id="KW-1185">Reference proteome</keyword>
<dbReference type="EMBL" id="BAABEP010000005">
    <property type="protein sequence ID" value="GAA3716461.1"/>
    <property type="molecule type" value="Genomic_DNA"/>
</dbReference>
<sequence>MRRIAAVRPAPAPAGGLLDAGAVRGPDARSAAPRAAGRPPLGEPLAQLPPTAVALRAATDTAPDTASVPPLPVAQGRAVDASDASSTRQGPGDDAAPRPSGRRPRAGLGAPLASLPPSAGLPGTGRAAPAARGPAPRAPGPGSLGAPSSAPTGPARAPLLGRAPAAARLGESVAAPGASAPLVQRRASAPYDPPARQPSPRRASASGQNGGGPRPTAPSGRPAPVVVARAVPGGAHPGPARALRPTVRLLAARPLAVSTGAAGDMAPTAPPAPDRPVVAARWPRGPELPRASGTVPVVPAPAGAPPRVQRASAAPAPRVVRPAPATGGPPTAAPRRALPFTQPQSQLPTAQPSFTPATGSGGAPPAPVAPVARPARRVVQRDTGSAQGGGSGTGSAATRSTATSTAGTAVSAGTQTPPAPAGATGADLDDLARRLIDPVSRLLRSELRRGRERTGSPGDRRR</sequence>
<feature type="region of interest" description="Disordered" evidence="1">
    <location>
        <begin position="443"/>
        <end position="462"/>
    </location>
</feature>
<dbReference type="Proteomes" id="UP001499884">
    <property type="component" value="Unassembled WGS sequence"/>
</dbReference>
<gene>
    <name evidence="2" type="ORF">GCM10023082_12640</name>
</gene>
<feature type="compositionally biased region" description="Basic and acidic residues" evidence="1">
    <location>
        <begin position="443"/>
        <end position="454"/>
    </location>
</feature>
<evidence type="ECO:0000313" key="2">
    <source>
        <dbReference type="EMBL" id="GAA3716461.1"/>
    </source>
</evidence>
<proteinExistence type="predicted"/>
<feature type="compositionally biased region" description="Low complexity" evidence="1">
    <location>
        <begin position="1"/>
        <end position="44"/>
    </location>
</feature>
<name>A0ABP7EFM9_9ACTN</name>
<evidence type="ECO:0000313" key="3">
    <source>
        <dbReference type="Proteomes" id="UP001499884"/>
    </source>
</evidence>
<accession>A0ABP7EFM9</accession>
<feature type="compositionally biased region" description="Low complexity" evidence="1">
    <location>
        <begin position="394"/>
        <end position="426"/>
    </location>
</feature>
<organism evidence="2 3">
    <name type="scientific">Streptomyces tremellae</name>
    <dbReference type="NCBI Taxonomy" id="1124239"/>
    <lineage>
        <taxon>Bacteria</taxon>
        <taxon>Bacillati</taxon>
        <taxon>Actinomycetota</taxon>
        <taxon>Actinomycetes</taxon>
        <taxon>Kitasatosporales</taxon>
        <taxon>Streptomycetaceae</taxon>
        <taxon>Streptomyces</taxon>
    </lineage>
</organism>
<evidence type="ECO:0000256" key="1">
    <source>
        <dbReference type="SAM" id="MobiDB-lite"/>
    </source>
</evidence>